<dbReference type="Gene3D" id="3.60.15.10">
    <property type="entry name" value="Ribonuclease Z/Hydroxyacylglutathione hydrolase-like"/>
    <property type="match status" value="1"/>
</dbReference>
<evidence type="ECO:0000256" key="2">
    <source>
        <dbReference type="ARBA" id="ARBA00022723"/>
    </source>
</evidence>
<proteinExistence type="inferred from homology"/>
<feature type="domain" description="Metallo-beta-lactamase" evidence="5">
    <location>
        <begin position="51"/>
        <end position="249"/>
    </location>
</feature>
<dbReference type="GO" id="GO:0046872">
    <property type="term" value="F:metal ion binding"/>
    <property type="evidence" value="ECO:0007669"/>
    <property type="project" value="UniProtKB-KW"/>
</dbReference>
<dbReference type="InterPro" id="IPR001279">
    <property type="entry name" value="Metallo-B-lactamas"/>
</dbReference>
<organism evidence="6">
    <name type="scientific">marine metagenome</name>
    <dbReference type="NCBI Taxonomy" id="408172"/>
    <lineage>
        <taxon>unclassified sequences</taxon>
        <taxon>metagenomes</taxon>
        <taxon>ecological metagenomes</taxon>
    </lineage>
</organism>
<name>A0A381WFR5_9ZZZZ</name>
<dbReference type="PANTHER" id="PTHR42978">
    <property type="entry name" value="QUORUM-QUENCHING LACTONASE YTNP-RELATED-RELATED"/>
    <property type="match status" value="1"/>
</dbReference>
<accession>A0A381WFR5</accession>
<dbReference type="InterPro" id="IPR051013">
    <property type="entry name" value="MBL_superfamily_lactonases"/>
</dbReference>
<keyword evidence="4" id="KW-0862">Zinc</keyword>
<dbReference type="InterPro" id="IPR036866">
    <property type="entry name" value="RibonucZ/Hydroxyglut_hydro"/>
</dbReference>
<reference evidence="6" key="1">
    <citation type="submission" date="2018-05" db="EMBL/GenBank/DDBJ databases">
        <authorList>
            <person name="Lanie J.A."/>
            <person name="Ng W.-L."/>
            <person name="Kazmierczak K.M."/>
            <person name="Andrzejewski T.M."/>
            <person name="Davidsen T.M."/>
            <person name="Wayne K.J."/>
            <person name="Tettelin H."/>
            <person name="Glass J.I."/>
            <person name="Rusch D."/>
            <person name="Podicherti R."/>
            <person name="Tsui H.-C.T."/>
            <person name="Winkler M.E."/>
        </authorList>
    </citation>
    <scope>NUCLEOTIDE SEQUENCE</scope>
</reference>
<dbReference type="AlphaFoldDB" id="A0A381WFR5"/>
<keyword evidence="3" id="KW-0378">Hydrolase</keyword>
<dbReference type="GO" id="GO:0016787">
    <property type="term" value="F:hydrolase activity"/>
    <property type="evidence" value="ECO:0007669"/>
    <property type="project" value="UniProtKB-KW"/>
</dbReference>
<protein>
    <recommendedName>
        <fullName evidence="5">Metallo-beta-lactamase domain-containing protein</fullName>
    </recommendedName>
</protein>
<keyword evidence="2" id="KW-0479">Metal-binding</keyword>
<dbReference type="PANTHER" id="PTHR42978:SF3">
    <property type="entry name" value="BLR3078 PROTEIN"/>
    <property type="match status" value="1"/>
</dbReference>
<evidence type="ECO:0000313" key="6">
    <source>
        <dbReference type="EMBL" id="SVA51302.1"/>
    </source>
</evidence>
<evidence type="ECO:0000256" key="3">
    <source>
        <dbReference type="ARBA" id="ARBA00022801"/>
    </source>
</evidence>
<sequence length="265" mass="29983">MKFYLTLFFLLFANLSQAELQLYIFDCGRISLPDVSIFGVTEGETEVRELFVPCYLIKHDDHLMIWDAGLPLSDVGEVGGSTRYEVSLIDQLASMDIEPTEIDFVAYSHMHYDHVGAANIFRDATLIIQANEAEAAFETPEEIAAYRPELYADIINSTRITLNGDHDVFGDGEVRIFSAPGHTPGHQVLYLELNEFGPLVLSGDLYHLEASRELRRMPTFNTDRDETFRSMDKIEGLIESSSATFWIEHNLELANSLDLAPNFYD</sequence>
<dbReference type="Pfam" id="PF00753">
    <property type="entry name" value="Lactamase_B"/>
    <property type="match status" value="1"/>
</dbReference>
<evidence type="ECO:0000256" key="4">
    <source>
        <dbReference type="ARBA" id="ARBA00022833"/>
    </source>
</evidence>
<comment type="similarity">
    <text evidence="1">Belongs to the metallo-beta-lactamase superfamily.</text>
</comment>
<gene>
    <name evidence="6" type="ORF">METZ01_LOCUS104156</name>
</gene>
<dbReference type="CDD" id="cd07729">
    <property type="entry name" value="AHL_lactonase_MBL-fold"/>
    <property type="match status" value="1"/>
</dbReference>
<evidence type="ECO:0000259" key="5">
    <source>
        <dbReference type="SMART" id="SM00849"/>
    </source>
</evidence>
<dbReference type="SMART" id="SM00849">
    <property type="entry name" value="Lactamase_B"/>
    <property type="match status" value="1"/>
</dbReference>
<dbReference type="EMBL" id="UINC01011656">
    <property type="protein sequence ID" value="SVA51302.1"/>
    <property type="molecule type" value="Genomic_DNA"/>
</dbReference>
<evidence type="ECO:0000256" key="1">
    <source>
        <dbReference type="ARBA" id="ARBA00007749"/>
    </source>
</evidence>
<dbReference type="SUPFAM" id="SSF56281">
    <property type="entry name" value="Metallo-hydrolase/oxidoreductase"/>
    <property type="match status" value="1"/>
</dbReference>